<feature type="coiled-coil region" evidence="1">
    <location>
        <begin position="54"/>
        <end position="81"/>
    </location>
</feature>
<name>A0A409XVA0_PSICY</name>
<evidence type="ECO:0000256" key="2">
    <source>
        <dbReference type="SAM" id="MobiDB-lite"/>
    </source>
</evidence>
<feature type="region of interest" description="Disordered" evidence="2">
    <location>
        <begin position="369"/>
        <end position="407"/>
    </location>
</feature>
<feature type="compositionally biased region" description="Polar residues" evidence="2">
    <location>
        <begin position="379"/>
        <end position="397"/>
    </location>
</feature>
<dbReference type="InParanoid" id="A0A409XVA0"/>
<accession>A0A409XVA0</accession>
<proteinExistence type="predicted"/>
<reference evidence="3 4" key="1">
    <citation type="journal article" date="2018" name="Evol. Lett.">
        <title>Horizontal gene cluster transfer increased hallucinogenic mushroom diversity.</title>
        <authorList>
            <person name="Reynolds H.T."/>
            <person name="Vijayakumar V."/>
            <person name="Gluck-Thaler E."/>
            <person name="Korotkin H.B."/>
            <person name="Matheny P.B."/>
            <person name="Slot J.C."/>
        </authorList>
    </citation>
    <scope>NUCLEOTIDE SEQUENCE [LARGE SCALE GENOMIC DNA]</scope>
    <source>
        <strain evidence="3 4">2631</strain>
    </source>
</reference>
<dbReference type="EMBL" id="NHYD01000285">
    <property type="protein sequence ID" value="PPQ94604.1"/>
    <property type="molecule type" value="Genomic_DNA"/>
</dbReference>
<keyword evidence="1" id="KW-0175">Coiled coil</keyword>
<sequence>MGEDNDDEDLVARVDALSSKVVTATTTASTALSMVYDCNEACAQMEQSAAHGPNAKLGDRVTQLERKIDNVFEKLTHFEDRYLDIMQVLRSIQGTLLPVGGQAIARPYGPTVEMQVNEEIQTELKERLRLGPTTQQSVPFVDNSATGQVVDYQSSAPIPTTPDNVTNPMYTAPNSAEGAAAPVGTETIWSEHDAAKGQQLDLSSVRSTIVPSIQLIPPTPNNSQEQASYSTIMIVDGTPMEPIPISVQSAQLPAETTSSKLYPAIGNVDGWSEEKNGPTNIGPVASQQTDGVSDLTGLTATQPTFPPPLTLGPNTIGHKKVPGESSTSGANILDIIVSEQHNPVSDPTKLVAAEPILCTLLTSGPKDTDSFISHPSPALDSSCSTTVNPTQVTSPTSGPHALSSDIPQPAPSSLLVIPSASLLAPPLVHD</sequence>
<gene>
    <name evidence="3" type="ORF">CVT25_010612</name>
</gene>
<comment type="caution">
    <text evidence="3">The sequence shown here is derived from an EMBL/GenBank/DDBJ whole genome shotgun (WGS) entry which is preliminary data.</text>
</comment>
<evidence type="ECO:0000313" key="4">
    <source>
        <dbReference type="Proteomes" id="UP000283269"/>
    </source>
</evidence>
<protein>
    <submittedName>
        <fullName evidence="3">Uncharacterized protein</fullName>
    </submittedName>
</protein>
<dbReference type="Proteomes" id="UP000283269">
    <property type="component" value="Unassembled WGS sequence"/>
</dbReference>
<dbReference type="AlphaFoldDB" id="A0A409XVA0"/>
<evidence type="ECO:0000313" key="3">
    <source>
        <dbReference type="EMBL" id="PPQ94604.1"/>
    </source>
</evidence>
<keyword evidence="4" id="KW-1185">Reference proteome</keyword>
<evidence type="ECO:0000256" key="1">
    <source>
        <dbReference type="SAM" id="Coils"/>
    </source>
</evidence>
<organism evidence="3 4">
    <name type="scientific">Psilocybe cyanescens</name>
    <dbReference type="NCBI Taxonomy" id="93625"/>
    <lineage>
        <taxon>Eukaryota</taxon>
        <taxon>Fungi</taxon>
        <taxon>Dikarya</taxon>
        <taxon>Basidiomycota</taxon>
        <taxon>Agaricomycotina</taxon>
        <taxon>Agaricomycetes</taxon>
        <taxon>Agaricomycetidae</taxon>
        <taxon>Agaricales</taxon>
        <taxon>Agaricineae</taxon>
        <taxon>Strophariaceae</taxon>
        <taxon>Psilocybe</taxon>
    </lineage>
</organism>